<proteinExistence type="predicted"/>
<reference evidence="2" key="1">
    <citation type="journal article" date="2014" name="Int. J. Syst. Evol. Microbiol.">
        <title>Complete genome sequence of Corynebacterium casei LMG S-19264T (=DSM 44701T), isolated from a smear-ripened cheese.</title>
        <authorList>
            <consortium name="US DOE Joint Genome Institute (JGI-PGF)"/>
            <person name="Walter F."/>
            <person name="Albersmeier A."/>
            <person name="Kalinowski J."/>
            <person name="Ruckert C."/>
        </authorList>
    </citation>
    <scope>NUCLEOTIDE SEQUENCE</scope>
    <source>
        <strain evidence="2">VKM B-2935</strain>
    </source>
</reference>
<name>A0A9W6K668_9PSED</name>
<dbReference type="RefSeq" id="WP_271195182.1">
    <property type="nucleotide sequence ID" value="NZ_BSFN01000004.1"/>
</dbReference>
<dbReference type="AlphaFoldDB" id="A0A9W6K668"/>
<evidence type="ECO:0000313" key="2">
    <source>
        <dbReference type="EMBL" id="GLK88983.1"/>
    </source>
</evidence>
<accession>A0A9W6K668</accession>
<evidence type="ECO:0000256" key="1">
    <source>
        <dbReference type="SAM" id="MobiDB-lite"/>
    </source>
</evidence>
<dbReference type="InterPro" id="IPR046063">
    <property type="entry name" value="DUF6021"/>
</dbReference>
<reference evidence="2" key="2">
    <citation type="submission" date="2023-01" db="EMBL/GenBank/DDBJ databases">
        <authorList>
            <person name="Sun Q."/>
            <person name="Evtushenko L."/>
        </authorList>
    </citation>
    <scope>NUCLEOTIDE SEQUENCE</scope>
    <source>
        <strain evidence="2">VKM B-2935</strain>
    </source>
</reference>
<protein>
    <submittedName>
        <fullName evidence="2">Uncharacterized protein</fullName>
    </submittedName>
</protein>
<evidence type="ECO:0000313" key="3">
    <source>
        <dbReference type="Proteomes" id="UP001143328"/>
    </source>
</evidence>
<feature type="region of interest" description="Disordered" evidence="1">
    <location>
        <begin position="1"/>
        <end position="63"/>
    </location>
</feature>
<gene>
    <name evidence="2" type="ORF">GCM10017655_20450</name>
</gene>
<organism evidence="2 3">
    <name type="scientific">Pseudomonas turukhanskensis</name>
    <dbReference type="NCBI Taxonomy" id="1806536"/>
    <lineage>
        <taxon>Bacteria</taxon>
        <taxon>Pseudomonadati</taxon>
        <taxon>Pseudomonadota</taxon>
        <taxon>Gammaproteobacteria</taxon>
        <taxon>Pseudomonadales</taxon>
        <taxon>Pseudomonadaceae</taxon>
        <taxon>Pseudomonas</taxon>
    </lineage>
</organism>
<keyword evidence="3" id="KW-1185">Reference proteome</keyword>
<comment type="caution">
    <text evidence="2">The sequence shown here is derived from an EMBL/GenBank/DDBJ whole genome shotgun (WGS) entry which is preliminary data.</text>
</comment>
<sequence>MNHQPNATGGKHIDPDLGFDPDSPDLADPQIDPPHPPRIPDDAPDPRPDRRAPSDEYPPYEKP</sequence>
<feature type="compositionally biased region" description="Basic and acidic residues" evidence="1">
    <location>
        <begin position="38"/>
        <end position="63"/>
    </location>
</feature>
<dbReference type="Proteomes" id="UP001143328">
    <property type="component" value="Unassembled WGS sequence"/>
</dbReference>
<dbReference type="EMBL" id="BSFN01000004">
    <property type="protein sequence ID" value="GLK88983.1"/>
    <property type="molecule type" value="Genomic_DNA"/>
</dbReference>
<dbReference type="Pfam" id="PF19485">
    <property type="entry name" value="DUF6021"/>
    <property type="match status" value="1"/>
</dbReference>